<comment type="subcellular location">
    <subcellularLocation>
        <location evidence="6">Cell membrane</location>
        <topology evidence="6">Multi-pass membrane protein</topology>
    </subcellularLocation>
    <subcellularLocation>
        <location evidence="1">Membrane</location>
    </subcellularLocation>
</comment>
<organism evidence="7 8">
    <name type="scientific">Methylosinus sporium</name>
    <dbReference type="NCBI Taxonomy" id="428"/>
    <lineage>
        <taxon>Bacteria</taxon>
        <taxon>Pseudomonadati</taxon>
        <taxon>Pseudomonadota</taxon>
        <taxon>Alphaproteobacteria</taxon>
        <taxon>Hyphomicrobiales</taxon>
        <taxon>Methylocystaceae</taxon>
        <taxon>Methylosinus</taxon>
    </lineage>
</organism>
<evidence type="ECO:0000313" key="7">
    <source>
        <dbReference type="EMBL" id="PWB94039.1"/>
    </source>
</evidence>
<dbReference type="Pfam" id="PF02104">
    <property type="entry name" value="SURF1"/>
    <property type="match status" value="1"/>
</dbReference>
<dbReference type="OrthoDB" id="6079986at2"/>
<sequence length="242" mass="26216">MRAEARALIGPAIFSFFMVALLAGLGVWQLRRLAWKEALIERVETRATAAPVAPPPRAQWDALAPQDYDFTHVRVFGHFDLSREALIFSPPPSGAGVEPGFRVIAPLLLDDGGAILVDRGFLPLSQRADETRKRAPSGPVTLTGLLRGPQARNLFTPADSPQDGLFYTSDARALAAHLKIADAAPFLLELDPAAPAPGLPRVYDHNIELTNNHLSYALTWFALSAAVAGGFAFYAIGRLEQR</sequence>
<comment type="caution">
    <text evidence="7">The sequence shown here is derived from an EMBL/GenBank/DDBJ whole genome shotgun (WGS) entry which is preliminary data.</text>
</comment>
<dbReference type="AlphaFoldDB" id="A0A2U1SR04"/>
<name>A0A2U1SR04_METSR</name>
<gene>
    <name evidence="7" type="ORF">C5689_09790</name>
</gene>
<dbReference type="PROSITE" id="PS50895">
    <property type="entry name" value="SURF1"/>
    <property type="match status" value="1"/>
</dbReference>
<feature type="transmembrane region" description="Helical" evidence="6">
    <location>
        <begin position="214"/>
        <end position="236"/>
    </location>
</feature>
<dbReference type="CDD" id="cd06662">
    <property type="entry name" value="SURF1"/>
    <property type="match status" value="1"/>
</dbReference>
<dbReference type="InterPro" id="IPR045214">
    <property type="entry name" value="Surf1/Surf4"/>
</dbReference>
<evidence type="ECO:0000256" key="6">
    <source>
        <dbReference type="RuleBase" id="RU363076"/>
    </source>
</evidence>
<proteinExistence type="inferred from homology"/>
<comment type="similarity">
    <text evidence="2 6">Belongs to the SURF1 family.</text>
</comment>
<keyword evidence="6" id="KW-1003">Cell membrane</keyword>
<dbReference type="PANTHER" id="PTHR23427">
    <property type="entry name" value="SURFEIT LOCUS PROTEIN"/>
    <property type="match status" value="1"/>
</dbReference>
<keyword evidence="4 6" id="KW-1133">Transmembrane helix</keyword>
<dbReference type="InterPro" id="IPR002994">
    <property type="entry name" value="Surf1/Shy1"/>
</dbReference>
<evidence type="ECO:0000256" key="2">
    <source>
        <dbReference type="ARBA" id="ARBA00007165"/>
    </source>
</evidence>
<accession>A0A2U1SR04</accession>
<feature type="transmembrane region" description="Helical" evidence="6">
    <location>
        <begin position="7"/>
        <end position="28"/>
    </location>
</feature>
<protein>
    <recommendedName>
        <fullName evidence="6">SURF1-like protein</fullName>
    </recommendedName>
</protein>
<dbReference type="RefSeq" id="WP_108917099.1">
    <property type="nucleotide sequence ID" value="NZ_BGJY01000002.1"/>
</dbReference>
<evidence type="ECO:0000313" key="8">
    <source>
        <dbReference type="Proteomes" id="UP000245137"/>
    </source>
</evidence>
<evidence type="ECO:0000256" key="1">
    <source>
        <dbReference type="ARBA" id="ARBA00004370"/>
    </source>
</evidence>
<reference evidence="7 8" key="1">
    <citation type="journal article" date="2018" name="Appl. Microbiol. Biotechnol.">
        <title>Co-cultivation of the strictly anaerobic methanogen Methanosarcina barkeri with aerobic methanotrophs in an oxygen-limited membrane bioreactor.</title>
        <authorList>
            <person name="In 't Zandt M.H."/>
            <person name="van den Bosch T.J.M."/>
            <person name="Rijkers R."/>
            <person name="van Kessel M.A.H.J."/>
            <person name="Jetten M.S.M."/>
            <person name="Welte C.U."/>
        </authorList>
    </citation>
    <scope>NUCLEOTIDE SEQUENCE [LARGE SCALE GENOMIC DNA]</scope>
    <source>
        <strain evidence="7 8">DSM 17706</strain>
    </source>
</reference>
<evidence type="ECO:0000256" key="4">
    <source>
        <dbReference type="ARBA" id="ARBA00022989"/>
    </source>
</evidence>
<dbReference type="EMBL" id="PUIV01000012">
    <property type="protein sequence ID" value="PWB94039.1"/>
    <property type="molecule type" value="Genomic_DNA"/>
</dbReference>
<evidence type="ECO:0000256" key="5">
    <source>
        <dbReference type="ARBA" id="ARBA00023136"/>
    </source>
</evidence>
<keyword evidence="8" id="KW-1185">Reference proteome</keyword>
<dbReference type="Proteomes" id="UP000245137">
    <property type="component" value="Unassembled WGS sequence"/>
</dbReference>
<dbReference type="PANTHER" id="PTHR23427:SF2">
    <property type="entry name" value="SURFEIT LOCUS PROTEIN 1"/>
    <property type="match status" value="1"/>
</dbReference>
<keyword evidence="5 6" id="KW-0472">Membrane</keyword>
<evidence type="ECO:0000256" key="3">
    <source>
        <dbReference type="ARBA" id="ARBA00022692"/>
    </source>
</evidence>
<keyword evidence="3 6" id="KW-0812">Transmembrane</keyword>
<dbReference type="GO" id="GO:0005886">
    <property type="term" value="C:plasma membrane"/>
    <property type="evidence" value="ECO:0007669"/>
    <property type="project" value="UniProtKB-SubCell"/>
</dbReference>